<proteinExistence type="predicted"/>
<dbReference type="AlphaFoldDB" id="A0A699YBU2"/>
<dbReference type="EMBL" id="BLLF01000107">
    <property type="protein sequence ID" value="GFH07650.1"/>
    <property type="molecule type" value="Genomic_DNA"/>
</dbReference>
<protein>
    <submittedName>
        <fullName evidence="1">Uncharacterized protein</fullName>
    </submittedName>
</protein>
<accession>A0A699YBU2</accession>
<gene>
    <name evidence="1" type="ORF">HaLaN_02481</name>
</gene>
<evidence type="ECO:0000313" key="2">
    <source>
        <dbReference type="Proteomes" id="UP000485058"/>
    </source>
</evidence>
<reference evidence="1 2" key="1">
    <citation type="submission" date="2020-02" db="EMBL/GenBank/DDBJ databases">
        <title>Draft genome sequence of Haematococcus lacustris strain NIES-144.</title>
        <authorList>
            <person name="Morimoto D."/>
            <person name="Nakagawa S."/>
            <person name="Yoshida T."/>
            <person name="Sawayama S."/>
        </authorList>
    </citation>
    <scope>NUCLEOTIDE SEQUENCE [LARGE SCALE GENOMIC DNA]</scope>
    <source>
        <strain evidence="1 2">NIES-144</strain>
    </source>
</reference>
<organism evidence="1 2">
    <name type="scientific">Haematococcus lacustris</name>
    <name type="common">Green alga</name>
    <name type="synonym">Haematococcus pluvialis</name>
    <dbReference type="NCBI Taxonomy" id="44745"/>
    <lineage>
        <taxon>Eukaryota</taxon>
        <taxon>Viridiplantae</taxon>
        <taxon>Chlorophyta</taxon>
        <taxon>core chlorophytes</taxon>
        <taxon>Chlorophyceae</taxon>
        <taxon>CS clade</taxon>
        <taxon>Chlamydomonadales</taxon>
        <taxon>Haematococcaceae</taxon>
        <taxon>Haematococcus</taxon>
    </lineage>
</organism>
<dbReference type="Proteomes" id="UP000485058">
    <property type="component" value="Unassembled WGS sequence"/>
</dbReference>
<keyword evidence="2" id="KW-1185">Reference proteome</keyword>
<name>A0A699YBU2_HAELA</name>
<comment type="caution">
    <text evidence="1">The sequence shown here is derived from an EMBL/GenBank/DDBJ whole genome shotgun (WGS) entry which is preliminary data.</text>
</comment>
<sequence length="29" mass="3188">MLAAGEALLYDLPEVEVERLQQLSPMISA</sequence>
<evidence type="ECO:0000313" key="1">
    <source>
        <dbReference type="EMBL" id="GFH07650.1"/>
    </source>
</evidence>